<dbReference type="EMBL" id="CP157803">
    <property type="protein sequence ID" value="XBQ21562.1"/>
    <property type="molecule type" value="Genomic_DNA"/>
</dbReference>
<evidence type="ECO:0000313" key="2">
    <source>
        <dbReference type="EMBL" id="XBQ21562.1"/>
    </source>
</evidence>
<keyword evidence="2" id="KW-0378">Hydrolase</keyword>
<organism evidence="2">
    <name type="scientific">Marinobacter sp. MMG032</name>
    <dbReference type="NCBI Taxonomy" id="3158548"/>
    <lineage>
        <taxon>Bacteria</taxon>
        <taxon>Pseudomonadati</taxon>
        <taxon>Pseudomonadota</taxon>
        <taxon>Gammaproteobacteria</taxon>
        <taxon>Pseudomonadales</taxon>
        <taxon>Marinobacteraceae</taxon>
        <taxon>Marinobacter</taxon>
    </lineage>
</organism>
<dbReference type="RefSeq" id="WP_062786910.1">
    <property type="nucleotide sequence ID" value="NZ_CP157803.1"/>
</dbReference>
<evidence type="ECO:0000259" key="1">
    <source>
        <dbReference type="Pfam" id="PF12697"/>
    </source>
</evidence>
<proteinExistence type="predicted"/>
<name>A0AAU7MVS2_9GAMM</name>
<sequence length="304" mass="32992">MNHAFANHGIPRTVNVDGLTCLAFNEQAPGTPVVLIHGLLCSIYFWYPKHLSVFGDRPVYSIALPGHYPAPALKSGEQITPGRLVEAVFSQIEALIGQRRCVLVGHSTGAHAALLAAAARPEKVEGVVSIGGSLSGKEEGGIYAAFQRLAKFGLPGRSLIALGLKVNAVSLGVHKIFMRDVVAEPDRFFEDTDANHYVSYYFPALKAISGLSMASYFRDLASLDLRPYMPKVTAPVLVMSGNQDPYVPIPNTEALHAALTNSKMTLIDRSGHLPMFENWPLYHAAMTSFMDRVSSKADVEETAR</sequence>
<reference evidence="2" key="1">
    <citation type="submission" date="2024-05" db="EMBL/GenBank/DDBJ databases">
        <title>Draft Genome Sequences of Flagellimonas sp. MMG031 and Marinobacter sp. MMG032 Isolated from the dinoflagellate Symbiodinium pilosum.</title>
        <authorList>
            <person name="Shikuma N.J."/>
            <person name="Farrell M.V."/>
        </authorList>
    </citation>
    <scope>NUCLEOTIDE SEQUENCE</scope>
    <source>
        <strain evidence="2">MMG032</strain>
        <plasmid evidence="2">unnaned</plasmid>
    </source>
</reference>
<keyword evidence="2" id="KW-0614">Plasmid</keyword>
<dbReference type="InterPro" id="IPR029058">
    <property type="entry name" value="AB_hydrolase_fold"/>
</dbReference>
<dbReference type="PANTHER" id="PTHR43689:SF8">
    <property type="entry name" value="ALPHA_BETA-HYDROLASES SUPERFAMILY PROTEIN"/>
    <property type="match status" value="1"/>
</dbReference>
<dbReference type="Gene3D" id="3.40.50.1820">
    <property type="entry name" value="alpha/beta hydrolase"/>
    <property type="match status" value="1"/>
</dbReference>
<dbReference type="KEGG" id="mamm:ABNF92_19845"/>
<dbReference type="GO" id="GO:0016787">
    <property type="term" value="F:hydrolase activity"/>
    <property type="evidence" value="ECO:0007669"/>
    <property type="project" value="UniProtKB-KW"/>
</dbReference>
<feature type="domain" description="AB hydrolase-1" evidence="1">
    <location>
        <begin position="33"/>
        <end position="278"/>
    </location>
</feature>
<dbReference type="Pfam" id="PF12697">
    <property type="entry name" value="Abhydrolase_6"/>
    <property type="match status" value="1"/>
</dbReference>
<protein>
    <submittedName>
        <fullName evidence="2">Alpha/beta hydrolase</fullName>
    </submittedName>
</protein>
<dbReference type="InterPro" id="IPR000073">
    <property type="entry name" value="AB_hydrolase_1"/>
</dbReference>
<dbReference type="PANTHER" id="PTHR43689">
    <property type="entry name" value="HYDROLASE"/>
    <property type="match status" value="1"/>
</dbReference>
<geneLocation type="plasmid" evidence="2">
    <name>unnaned</name>
</geneLocation>
<accession>A0AAU7MVS2</accession>
<dbReference type="AlphaFoldDB" id="A0AAU7MVS2"/>
<dbReference type="SUPFAM" id="SSF53474">
    <property type="entry name" value="alpha/beta-Hydrolases"/>
    <property type="match status" value="1"/>
</dbReference>
<gene>
    <name evidence="2" type="ORF">ABNF92_19845</name>
</gene>